<reference evidence="2 3" key="1">
    <citation type="submission" date="2024-01" db="EMBL/GenBank/DDBJ databases">
        <authorList>
            <person name="Alioto T."/>
            <person name="Alioto T."/>
            <person name="Gomez Garrido J."/>
        </authorList>
    </citation>
    <scope>NUCLEOTIDE SEQUENCE [LARGE SCALE GENOMIC DNA]</scope>
</reference>
<evidence type="ECO:0000256" key="1">
    <source>
        <dbReference type="SAM" id="Phobius"/>
    </source>
</evidence>
<comment type="caution">
    <text evidence="2">The sequence shown here is derived from an EMBL/GenBank/DDBJ whole genome shotgun (WGS) entry which is preliminary data.</text>
</comment>
<dbReference type="EMBL" id="CAWUFR010000864">
    <property type="protein sequence ID" value="CAK6981669.1"/>
    <property type="molecule type" value="Genomic_DNA"/>
</dbReference>
<organism evidence="2 3">
    <name type="scientific">Scomber scombrus</name>
    <name type="common">Atlantic mackerel</name>
    <name type="synonym">Scomber vernalis</name>
    <dbReference type="NCBI Taxonomy" id="13677"/>
    <lineage>
        <taxon>Eukaryota</taxon>
        <taxon>Metazoa</taxon>
        <taxon>Chordata</taxon>
        <taxon>Craniata</taxon>
        <taxon>Vertebrata</taxon>
        <taxon>Euteleostomi</taxon>
        <taxon>Actinopterygii</taxon>
        <taxon>Neopterygii</taxon>
        <taxon>Teleostei</taxon>
        <taxon>Neoteleostei</taxon>
        <taxon>Acanthomorphata</taxon>
        <taxon>Pelagiaria</taxon>
        <taxon>Scombriformes</taxon>
        <taxon>Scombridae</taxon>
        <taxon>Scomber</taxon>
    </lineage>
</organism>
<keyword evidence="3" id="KW-1185">Reference proteome</keyword>
<dbReference type="Proteomes" id="UP001314229">
    <property type="component" value="Unassembled WGS sequence"/>
</dbReference>
<gene>
    <name evidence="2" type="ORF">FSCOSCO3_A013936</name>
</gene>
<feature type="transmembrane region" description="Helical" evidence="1">
    <location>
        <begin position="138"/>
        <end position="160"/>
    </location>
</feature>
<accession>A0AAV1QDR3</accession>
<protein>
    <submittedName>
        <fullName evidence="2">Uncharacterized protein LOC122995085 isoform X2</fullName>
    </submittedName>
</protein>
<keyword evidence="1" id="KW-1133">Transmembrane helix</keyword>
<sequence>MKVSCSSEGDEVQFILSLDGHLLMQTRTHNQSQRNWKGDTQSLTTDKHDRANVSNVSISLYGQLTGNLTCRVWNNFSRDEKVIHLKSCKDCVSCFPVVTVAVIASVALLLHVALCVGLKHLKKKPTQITVHEASITDWLFVIVIASVSTPLLLLALFFGIKHLQKKTRLMTVTEGNAEDEIIYSDVVVKNRRHNRRNLDQSAT</sequence>
<feature type="transmembrane region" description="Helical" evidence="1">
    <location>
        <begin position="94"/>
        <end position="118"/>
    </location>
</feature>
<dbReference type="AlphaFoldDB" id="A0AAV1QDR3"/>
<evidence type="ECO:0000313" key="3">
    <source>
        <dbReference type="Proteomes" id="UP001314229"/>
    </source>
</evidence>
<proteinExistence type="predicted"/>
<name>A0AAV1QDR3_SCOSC</name>
<keyword evidence="1" id="KW-0472">Membrane</keyword>
<keyword evidence="1" id="KW-0812">Transmembrane</keyword>
<evidence type="ECO:0000313" key="2">
    <source>
        <dbReference type="EMBL" id="CAK6981669.1"/>
    </source>
</evidence>